<gene>
    <name evidence="1" type="ORF">PoB_003828100</name>
</gene>
<accession>A0AAV4AZ21</accession>
<dbReference type="Proteomes" id="UP000735302">
    <property type="component" value="Unassembled WGS sequence"/>
</dbReference>
<protein>
    <submittedName>
        <fullName evidence="1">Uncharacterized protein</fullName>
    </submittedName>
</protein>
<reference evidence="1 2" key="1">
    <citation type="journal article" date="2021" name="Elife">
        <title>Chloroplast acquisition without the gene transfer in kleptoplastic sea slugs, Plakobranchus ocellatus.</title>
        <authorList>
            <person name="Maeda T."/>
            <person name="Takahashi S."/>
            <person name="Yoshida T."/>
            <person name="Shimamura S."/>
            <person name="Takaki Y."/>
            <person name="Nagai Y."/>
            <person name="Toyoda A."/>
            <person name="Suzuki Y."/>
            <person name="Arimoto A."/>
            <person name="Ishii H."/>
            <person name="Satoh N."/>
            <person name="Nishiyama T."/>
            <person name="Hasebe M."/>
            <person name="Maruyama T."/>
            <person name="Minagawa J."/>
            <person name="Obokata J."/>
            <person name="Shigenobu S."/>
        </authorList>
    </citation>
    <scope>NUCLEOTIDE SEQUENCE [LARGE SCALE GENOMIC DNA]</scope>
</reference>
<organism evidence="1 2">
    <name type="scientific">Plakobranchus ocellatus</name>
    <dbReference type="NCBI Taxonomy" id="259542"/>
    <lineage>
        <taxon>Eukaryota</taxon>
        <taxon>Metazoa</taxon>
        <taxon>Spiralia</taxon>
        <taxon>Lophotrochozoa</taxon>
        <taxon>Mollusca</taxon>
        <taxon>Gastropoda</taxon>
        <taxon>Heterobranchia</taxon>
        <taxon>Euthyneura</taxon>
        <taxon>Panpulmonata</taxon>
        <taxon>Sacoglossa</taxon>
        <taxon>Placobranchoidea</taxon>
        <taxon>Plakobranchidae</taxon>
        <taxon>Plakobranchus</taxon>
    </lineage>
</organism>
<evidence type="ECO:0000313" key="2">
    <source>
        <dbReference type="Proteomes" id="UP000735302"/>
    </source>
</evidence>
<evidence type="ECO:0000313" key="1">
    <source>
        <dbReference type="EMBL" id="GFO11776.1"/>
    </source>
</evidence>
<dbReference type="EMBL" id="BLXT01004326">
    <property type="protein sequence ID" value="GFO11776.1"/>
    <property type="molecule type" value="Genomic_DNA"/>
</dbReference>
<keyword evidence="2" id="KW-1185">Reference proteome</keyword>
<name>A0AAV4AZ21_9GAST</name>
<proteinExistence type="predicted"/>
<comment type="caution">
    <text evidence="1">The sequence shown here is derived from an EMBL/GenBank/DDBJ whole genome shotgun (WGS) entry which is preliminary data.</text>
</comment>
<sequence>MHDSALASTLPQPTLLNPCREVTSLIPVFPPLDTQLGSIVETTNATKDSANKLLITLQGNTFLTDIAAMNLTSDKLQGLPDRNVPDNLTMNELDDITASDHIDISVYIVFVKQALAEQYTYDRGILANKLKKVQTDLFALLCKVNVLLRSRNVAIPSFAEASAMPNDIKNISDATDRYSRNFVMINNAKTFLEALLTTYSTFKELNKA</sequence>
<dbReference type="AlphaFoldDB" id="A0AAV4AZ21"/>